<evidence type="ECO:0000256" key="4">
    <source>
        <dbReference type="ARBA" id="ARBA00023163"/>
    </source>
</evidence>
<dbReference type="Proteomes" id="UP000005012">
    <property type="component" value="Chromosome"/>
</dbReference>
<dbReference type="GO" id="GO:0003700">
    <property type="term" value="F:DNA-binding transcription factor activity"/>
    <property type="evidence" value="ECO:0007669"/>
    <property type="project" value="InterPro"/>
</dbReference>
<dbReference type="EMBL" id="CP003488">
    <property type="protein sequence ID" value="AFH92685.1"/>
    <property type="molecule type" value="Genomic_DNA"/>
</dbReference>
<dbReference type="PANTHER" id="PTHR30126:SF4">
    <property type="entry name" value="LYSR FAMILY TRANSCRIPTIONAL REGULATOR"/>
    <property type="match status" value="1"/>
</dbReference>
<dbReference type="Gene3D" id="1.10.10.10">
    <property type="entry name" value="Winged helix-like DNA-binding domain superfamily/Winged helix DNA-binding domain"/>
    <property type="match status" value="1"/>
</dbReference>
<protein>
    <submittedName>
        <fullName evidence="6">LysR family transcriptional regulator</fullName>
    </submittedName>
</protein>
<sequence>MTRLSVDAINIISTIKKTGSFSTAADVLHKTPSAISYQVLNIESRLKVKLFHRNGPVIRLTKEGEFLLQEGAWILNAVQDLENRVRNIPTFDNQIRIVVEKFLPLDIFVQDIRDYIKANGDVHISILREAMTGAWDALKENRADFIIALGGIPENIKVRTQLLGKLSFALCVSPSHPFASQKTIITRNQLINDIHVEIADSSHELSINREKEVILGRQILVCDLESKLVLIKRGIGYGFICPSHIKKELKNQELVIVPVEIPKDDQFIWLAWHPSSQGGNFSWWKERLIKKIDTSSFIENLSTV</sequence>
<accession>A0A140NHT6</accession>
<dbReference type="PROSITE" id="PS50931">
    <property type="entry name" value="HTH_LYSR"/>
    <property type="match status" value="1"/>
</dbReference>
<dbReference type="GO" id="GO:0000976">
    <property type="term" value="F:transcription cis-regulatory region binding"/>
    <property type="evidence" value="ECO:0007669"/>
    <property type="project" value="TreeGrafter"/>
</dbReference>
<gene>
    <name evidence="6" type="ordered locus">S70_04015</name>
</gene>
<evidence type="ECO:0000259" key="5">
    <source>
        <dbReference type="PROSITE" id="PS50931"/>
    </source>
</evidence>
<keyword evidence="3" id="KW-0238">DNA-binding</keyword>
<dbReference type="Pfam" id="PF00126">
    <property type="entry name" value="HTH_1"/>
    <property type="match status" value="1"/>
</dbReference>
<dbReference type="Pfam" id="PF03466">
    <property type="entry name" value="LysR_substrate"/>
    <property type="match status" value="1"/>
</dbReference>
<dbReference type="RefSeq" id="WP_004922001.1">
    <property type="nucleotide sequence ID" value="NC_017731.1"/>
</dbReference>
<evidence type="ECO:0000256" key="1">
    <source>
        <dbReference type="ARBA" id="ARBA00009437"/>
    </source>
</evidence>
<keyword evidence="2" id="KW-0805">Transcription regulation</keyword>
<dbReference type="InterPro" id="IPR036388">
    <property type="entry name" value="WH-like_DNA-bd_sf"/>
</dbReference>
<keyword evidence="4" id="KW-0804">Transcription</keyword>
<dbReference type="PANTHER" id="PTHR30126">
    <property type="entry name" value="HTH-TYPE TRANSCRIPTIONAL REGULATOR"/>
    <property type="match status" value="1"/>
</dbReference>
<dbReference type="InterPro" id="IPR005119">
    <property type="entry name" value="LysR_subst-bd"/>
</dbReference>
<evidence type="ECO:0000313" key="7">
    <source>
        <dbReference type="Proteomes" id="UP000005012"/>
    </source>
</evidence>
<dbReference type="SUPFAM" id="SSF46785">
    <property type="entry name" value="Winged helix' DNA-binding domain"/>
    <property type="match status" value="1"/>
</dbReference>
<evidence type="ECO:0000256" key="3">
    <source>
        <dbReference type="ARBA" id="ARBA00023125"/>
    </source>
</evidence>
<feature type="domain" description="HTH lysR-type" evidence="5">
    <location>
        <begin position="4"/>
        <end position="61"/>
    </location>
</feature>
<dbReference type="KEGG" id="psi:S70_04015"/>
<name>A0A140NHT6_PROSM</name>
<dbReference type="SUPFAM" id="SSF53850">
    <property type="entry name" value="Periplasmic binding protein-like II"/>
    <property type="match status" value="1"/>
</dbReference>
<reference evidence="6 7" key="1">
    <citation type="journal article" date="2012" name="J. Bacteriol.">
        <title>Complete Genome Sequence of Providencia stuartii Clinical Isolate MRSN 2154.</title>
        <authorList>
            <person name="Clifford R.J."/>
            <person name="Hang J."/>
            <person name="Riley M.C."/>
            <person name="Onmus-Leone F."/>
            <person name="Kuschner R.A."/>
            <person name="Lesho E.P."/>
            <person name="Waterman P.E."/>
        </authorList>
    </citation>
    <scope>NUCLEOTIDE SEQUENCE [LARGE SCALE GENOMIC DNA]</scope>
    <source>
        <strain evidence="6 7">MRSN 2154</strain>
    </source>
</reference>
<proteinExistence type="inferred from homology"/>
<dbReference type="Gene3D" id="3.40.190.290">
    <property type="match status" value="1"/>
</dbReference>
<dbReference type="InterPro" id="IPR000847">
    <property type="entry name" value="LysR_HTH_N"/>
</dbReference>
<reference evidence="7" key="2">
    <citation type="submission" date="2012-04" db="EMBL/GenBank/DDBJ databases">
        <title>Complete genome sequence of Providencia stuartii clinical isolate MRSN 2154.</title>
        <authorList>
            <person name="Clifford R.J."/>
            <person name="Hang J."/>
            <person name="Riley M.C."/>
            <person name="Onmus-Leone F."/>
            <person name="Kuschner R.A."/>
            <person name="Lesho E.P."/>
            <person name="Waterman P.E."/>
        </authorList>
    </citation>
    <scope>NUCLEOTIDE SEQUENCE [LARGE SCALE GENOMIC DNA]</scope>
    <source>
        <strain evidence="7">MRSN 2154</strain>
    </source>
</reference>
<evidence type="ECO:0000256" key="2">
    <source>
        <dbReference type="ARBA" id="ARBA00023015"/>
    </source>
</evidence>
<comment type="similarity">
    <text evidence="1">Belongs to the LysR transcriptional regulatory family.</text>
</comment>
<organism evidence="6 7">
    <name type="scientific">Providencia stuartii (strain MRSN 2154)</name>
    <dbReference type="NCBI Taxonomy" id="1157951"/>
    <lineage>
        <taxon>Bacteria</taxon>
        <taxon>Pseudomonadati</taxon>
        <taxon>Pseudomonadota</taxon>
        <taxon>Gammaproteobacteria</taxon>
        <taxon>Enterobacterales</taxon>
        <taxon>Morganellaceae</taxon>
        <taxon>Providencia</taxon>
    </lineage>
</organism>
<dbReference type="OrthoDB" id="196624at2"/>
<dbReference type="AlphaFoldDB" id="A0A140NHT6"/>
<dbReference type="PATRIC" id="fig|1157951.4.peg.792"/>
<dbReference type="HOGENOM" id="CLU_039613_35_1_6"/>
<dbReference type="GeneID" id="93518466"/>
<evidence type="ECO:0000313" key="6">
    <source>
        <dbReference type="EMBL" id="AFH92685.1"/>
    </source>
</evidence>
<dbReference type="InterPro" id="IPR036390">
    <property type="entry name" value="WH_DNA-bd_sf"/>
</dbReference>